<dbReference type="InterPro" id="IPR001487">
    <property type="entry name" value="Bromodomain"/>
</dbReference>
<dbReference type="Gene3D" id="1.20.920.10">
    <property type="entry name" value="Bromodomain-like"/>
    <property type="match status" value="2"/>
</dbReference>
<accession>A0A286URY5</accession>
<dbReference type="GO" id="GO:0006338">
    <property type="term" value="P:chromatin remodeling"/>
    <property type="evidence" value="ECO:0007669"/>
    <property type="project" value="TreeGrafter"/>
</dbReference>
<feature type="compositionally biased region" description="Basic residues" evidence="3">
    <location>
        <begin position="584"/>
        <end position="594"/>
    </location>
</feature>
<feature type="compositionally biased region" description="Low complexity" evidence="3">
    <location>
        <begin position="196"/>
        <end position="205"/>
    </location>
</feature>
<evidence type="ECO:0000259" key="5">
    <source>
        <dbReference type="PROSITE" id="PS51525"/>
    </source>
</evidence>
<keyword evidence="7" id="KW-1185">Reference proteome</keyword>
<feature type="compositionally biased region" description="Basic and acidic residues" evidence="3">
    <location>
        <begin position="206"/>
        <end position="221"/>
    </location>
</feature>
<dbReference type="AlphaFoldDB" id="A0A286URY5"/>
<dbReference type="InterPro" id="IPR050935">
    <property type="entry name" value="Bromo_chromatin_reader"/>
</dbReference>
<dbReference type="PRINTS" id="PR00503">
    <property type="entry name" value="BROMODOMAIN"/>
</dbReference>
<organism evidence="6 7">
    <name type="scientific">Pyrrhoderma noxium</name>
    <dbReference type="NCBI Taxonomy" id="2282107"/>
    <lineage>
        <taxon>Eukaryota</taxon>
        <taxon>Fungi</taxon>
        <taxon>Dikarya</taxon>
        <taxon>Basidiomycota</taxon>
        <taxon>Agaricomycotina</taxon>
        <taxon>Agaricomycetes</taxon>
        <taxon>Hymenochaetales</taxon>
        <taxon>Hymenochaetaceae</taxon>
        <taxon>Pyrrhoderma</taxon>
    </lineage>
</organism>
<feature type="region of interest" description="Disordered" evidence="3">
    <location>
        <begin position="740"/>
        <end position="772"/>
    </location>
</feature>
<dbReference type="PROSITE" id="PS51525">
    <property type="entry name" value="NET"/>
    <property type="match status" value="1"/>
</dbReference>
<feature type="compositionally biased region" description="Acidic residues" evidence="3">
    <location>
        <begin position="542"/>
        <end position="555"/>
    </location>
</feature>
<feature type="domain" description="NET" evidence="5">
    <location>
        <begin position="622"/>
        <end position="703"/>
    </location>
</feature>
<feature type="compositionally biased region" description="Pro residues" evidence="3">
    <location>
        <begin position="340"/>
        <end position="362"/>
    </location>
</feature>
<name>A0A286URY5_9AGAM</name>
<dbReference type="InterPro" id="IPR038336">
    <property type="entry name" value="NET_sf"/>
</dbReference>
<dbReference type="Gene3D" id="1.20.1270.220">
    <property type="match status" value="1"/>
</dbReference>
<evidence type="ECO:0000313" key="7">
    <source>
        <dbReference type="Proteomes" id="UP000217199"/>
    </source>
</evidence>
<dbReference type="PANTHER" id="PTHR22880">
    <property type="entry name" value="FALZ-RELATED BROMODOMAIN-CONTAINING PROTEINS"/>
    <property type="match status" value="1"/>
</dbReference>
<dbReference type="Pfam" id="PF00439">
    <property type="entry name" value="Bromodomain"/>
    <property type="match status" value="2"/>
</dbReference>
<dbReference type="OrthoDB" id="784962at2759"/>
<feature type="region of interest" description="Disordered" evidence="3">
    <location>
        <begin position="187"/>
        <end position="222"/>
    </location>
</feature>
<dbReference type="GO" id="GO:0006355">
    <property type="term" value="P:regulation of DNA-templated transcription"/>
    <property type="evidence" value="ECO:0007669"/>
    <property type="project" value="TreeGrafter"/>
</dbReference>
<dbReference type="InterPro" id="IPR036427">
    <property type="entry name" value="Bromodomain-like_sf"/>
</dbReference>
<evidence type="ECO:0000256" key="3">
    <source>
        <dbReference type="SAM" id="MobiDB-lite"/>
    </source>
</evidence>
<comment type="caution">
    <text evidence="6">The sequence shown here is derived from an EMBL/GenBank/DDBJ whole genome shotgun (WGS) entry which is preliminary data.</text>
</comment>
<dbReference type="Proteomes" id="UP000217199">
    <property type="component" value="Unassembled WGS sequence"/>
</dbReference>
<dbReference type="SMART" id="SM00297">
    <property type="entry name" value="BROMO"/>
    <property type="match status" value="2"/>
</dbReference>
<dbReference type="GO" id="GO:0005634">
    <property type="term" value="C:nucleus"/>
    <property type="evidence" value="ECO:0007669"/>
    <property type="project" value="TreeGrafter"/>
</dbReference>
<feature type="compositionally biased region" description="Basic and acidic residues" evidence="3">
    <location>
        <begin position="383"/>
        <end position="398"/>
    </location>
</feature>
<dbReference type="Pfam" id="PF17035">
    <property type="entry name" value="BET"/>
    <property type="match status" value="1"/>
</dbReference>
<evidence type="ECO:0000256" key="1">
    <source>
        <dbReference type="ARBA" id="ARBA00023117"/>
    </source>
</evidence>
<feature type="region of interest" description="Disordered" evidence="3">
    <location>
        <begin position="574"/>
        <end position="624"/>
    </location>
</feature>
<evidence type="ECO:0000259" key="4">
    <source>
        <dbReference type="PROSITE" id="PS50014"/>
    </source>
</evidence>
<proteinExistence type="predicted"/>
<evidence type="ECO:0000256" key="2">
    <source>
        <dbReference type="PROSITE-ProRule" id="PRU00035"/>
    </source>
</evidence>
<feature type="region of interest" description="Disordered" evidence="3">
    <location>
        <begin position="532"/>
        <end position="557"/>
    </location>
</feature>
<sequence>MSSVASAVAPPPSALNGLSVDTQAVNNVNTSITDGVNTSNNIDNDIDYAQRESDVRHEPLNIPIEKSDNIQSHAQLPSPADTVTIPIEPTHGTSRPSSAHQLEDIEMAERSPPLAKEMNGINGVKSEDGVNGVNGQMSETRDMSGEFEQPPAKRARKLSDADQASLAHVSLYYLYNAVLGRANTKVFKDPPPPTPSGSVVSSAVVENKRSETPSPPRERKATLTPSQFRFCISTVRNLRKSKDAVPYLAPVDPVALNIPHYFSIIKHPMDFQTIDRKLSSSNPLKPDPNPNNPRYLSADEFIADVHLMFTNAALFNGPEHAVTIMGRRVEAVFDKQIKNMPPPAEEPPTPKKLPTPPPPVPVQTPAKKAAVARRPSTSVPTIRRNETAETARPKREIHPPPPKDLPYAEPSKKMRAARRPKLNDGTEEQLKFCSKILADLHKKSLYQVASHFYEPVDIVKLNIPHYPKMIKKPMDLGTMKKKLDAREYSRADDFLDDFNLMIRNCMTFNPAGTLVHDAGVELQRVFNDKWANLPPLKAPQPDSEDEEEDEDDTDDERNRTIAELEAQMEALRGNIAALKQPTKKEKKKKEKKPVKQVSPVPAPSKANGKPAKSSTKKRNTTKKGIVADDDVLSFDQKKDLSEAIQNLDGEKLEKVTTIIYEGVPEIRDSSEEIELDIDQLPAPLLLKLYNFVVRPLKANNVKRPRTGTGTGTGGLKRKSMDEDIEAEKIRRLEERMKMFDQKASGSVVNRLANDSEHSSDDSSSDSSGSDTE</sequence>
<reference evidence="6 7" key="1">
    <citation type="journal article" date="2017" name="Mol. Ecol.">
        <title>Comparative and population genomic landscape of Phellinus noxius: A hypervariable fungus causing root rot in trees.</title>
        <authorList>
            <person name="Chung C.L."/>
            <person name="Lee T.J."/>
            <person name="Akiba M."/>
            <person name="Lee H.H."/>
            <person name="Kuo T.H."/>
            <person name="Liu D."/>
            <person name="Ke H.M."/>
            <person name="Yokoi T."/>
            <person name="Roa M.B."/>
            <person name="Lu M.J."/>
            <person name="Chang Y.Y."/>
            <person name="Ann P.J."/>
            <person name="Tsai J.N."/>
            <person name="Chen C.Y."/>
            <person name="Tzean S.S."/>
            <person name="Ota Y."/>
            <person name="Hattori T."/>
            <person name="Sahashi N."/>
            <person name="Liou R.F."/>
            <person name="Kikuchi T."/>
            <person name="Tsai I.J."/>
        </authorList>
    </citation>
    <scope>NUCLEOTIDE SEQUENCE [LARGE SCALE GENOMIC DNA]</scope>
    <source>
        <strain evidence="6 7">FFPRI411160</strain>
    </source>
</reference>
<evidence type="ECO:0000313" key="6">
    <source>
        <dbReference type="EMBL" id="PAV22309.1"/>
    </source>
</evidence>
<gene>
    <name evidence="6" type="ORF">PNOK_0226600</name>
</gene>
<dbReference type="STRING" id="2282107.A0A286URY5"/>
<feature type="domain" description="Bromo" evidence="4">
    <location>
        <begin position="444"/>
        <end position="516"/>
    </location>
</feature>
<feature type="region of interest" description="Disordered" evidence="3">
    <location>
        <begin position="338"/>
        <end position="423"/>
    </location>
</feature>
<dbReference type="InterPro" id="IPR027353">
    <property type="entry name" value="NET_dom"/>
</dbReference>
<dbReference type="PROSITE" id="PS50014">
    <property type="entry name" value="BROMODOMAIN_2"/>
    <property type="match status" value="2"/>
</dbReference>
<protein>
    <submittedName>
        <fullName evidence="6">Bromodomain-containing</fullName>
    </submittedName>
</protein>
<dbReference type="PANTHER" id="PTHR22880:SF225">
    <property type="entry name" value="BROMODOMAIN-CONTAINING PROTEIN BET-1-RELATED"/>
    <property type="match status" value="1"/>
</dbReference>
<dbReference type="FunCoup" id="A0A286URY5">
    <property type="interactions" value="601"/>
</dbReference>
<feature type="domain" description="Bromo" evidence="4">
    <location>
        <begin position="239"/>
        <end position="323"/>
    </location>
</feature>
<keyword evidence="1 2" id="KW-0103">Bromodomain</keyword>
<dbReference type="SUPFAM" id="SSF47370">
    <property type="entry name" value="Bromodomain"/>
    <property type="match status" value="2"/>
</dbReference>
<dbReference type="InParanoid" id="A0A286URY5"/>
<dbReference type="EMBL" id="NBII01000002">
    <property type="protein sequence ID" value="PAV22309.1"/>
    <property type="molecule type" value="Genomic_DNA"/>
</dbReference>
<feature type="compositionally biased region" description="Low complexity" evidence="3">
    <location>
        <begin position="595"/>
        <end position="605"/>
    </location>
</feature>
<dbReference type="GO" id="GO:0000785">
    <property type="term" value="C:chromatin"/>
    <property type="evidence" value="ECO:0007669"/>
    <property type="project" value="TreeGrafter"/>
</dbReference>